<reference evidence="1 2" key="1">
    <citation type="submission" date="2020-04" db="EMBL/GenBank/DDBJ databases">
        <title>Vibrio sp. SM6, a novel species isolated from seawater.</title>
        <authorList>
            <person name="Wang X."/>
        </authorList>
    </citation>
    <scope>NUCLEOTIDE SEQUENCE [LARGE SCALE GENOMIC DNA]</scope>
    <source>
        <strain evidence="1 2">SM6</strain>
    </source>
</reference>
<dbReference type="RefSeq" id="WP_168837857.1">
    <property type="nucleotide sequence ID" value="NZ_JABAIK010000029.1"/>
</dbReference>
<dbReference type="EMBL" id="JABAIK010000029">
    <property type="protein sequence ID" value="NLS14780.1"/>
    <property type="molecule type" value="Genomic_DNA"/>
</dbReference>
<gene>
    <name evidence="1" type="ORF">HGP28_18135</name>
</gene>
<proteinExistence type="predicted"/>
<dbReference type="AlphaFoldDB" id="A0A7X8TTT3"/>
<dbReference type="Proteomes" id="UP000535589">
    <property type="component" value="Unassembled WGS sequence"/>
</dbReference>
<sequence>MALFEQGMVLLKEYQPNQGRIVFDVPGFDIDDFARLASDIVQLLSATVLETQMDADIQTWLIDFEGCHLFLKAEHYTSSVWLESVAREHSRDELNYLAGLFKSLN</sequence>
<dbReference type="InterPro" id="IPR022080">
    <property type="entry name" value="DUF3630"/>
</dbReference>
<evidence type="ECO:0000313" key="2">
    <source>
        <dbReference type="Proteomes" id="UP000535589"/>
    </source>
</evidence>
<dbReference type="Pfam" id="PF12305">
    <property type="entry name" value="DUF3630"/>
    <property type="match status" value="1"/>
</dbReference>
<accession>A0A7X8TTT3</accession>
<protein>
    <submittedName>
        <fullName evidence="1">DUF3630 family protein</fullName>
    </submittedName>
</protein>
<comment type="caution">
    <text evidence="1">The sequence shown here is derived from an EMBL/GenBank/DDBJ whole genome shotgun (WGS) entry which is preliminary data.</text>
</comment>
<keyword evidence="2" id="KW-1185">Reference proteome</keyword>
<organism evidence="1 2">
    <name type="scientific">Vibrio agarilyticus</name>
    <dbReference type="NCBI Taxonomy" id="2726741"/>
    <lineage>
        <taxon>Bacteria</taxon>
        <taxon>Pseudomonadati</taxon>
        <taxon>Pseudomonadota</taxon>
        <taxon>Gammaproteobacteria</taxon>
        <taxon>Vibrionales</taxon>
        <taxon>Vibrionaceae</taxon>
        <taxon>Vibrio</taxon>
    </lineage>
</organism>
<evidence type="ECO:0000313" key="1">
    <source>
        <dbReference type="EMBL" id="NLS14780.1"/>
    </source>
</evidence>
<name>A0A7X8TTT3_9VIBR</name>